<gene>
    <name evidence="2" type="ORF">GBAR_LOCUS5873</name>
</gene>
<comment type="caution">
    <text evidence="2">The sequence shown here is derived from an EMBL/GenBank/DDBJ whole genome shotgun (WGS) entry which is preliminary data.</text>
</comment>
<proteinExistence type="predicted"/>
<dbReference type="Proteomes" id="UP001174909">
    <property type="component" value="Unassembled WGS sequence"/>
</dbReference>
<feature type="region of interest" description="Disordered" evidence="1">
    <location>
        <begin position="144"/>
        <end position="208"/>
    </location>
</feature>
<evidence type="ECO:0000313" key="3">
    <source>
        <dbReference type="Proteomes" id="UP001174909"/>
    </source>
</evidence>
<feature type="compositionally biased region" description="Gly residues" evidence="1">
    <location>
        <begin position="174"/>
        <end position="185"/>
    </location>
</feature>
<accession>A0AA35RBV3</accession>
<reference evidence="2" key="1">
    <citation type="submission" date="2023-03" db="EMBL/GenBank/DDBJ databases">
        <authorList>
            <person name="Steffen K."/>
            <person name="Cardenas P."/>
        </authorList>
    </citation>
    <scope>NUCLEOTIDE SEQUENCE</scope>
</reference>
<evidence type="ECO:0000256" key="1">
    <source>
        <dbReference type="SAM" id="MobiDB-lite"/>
    </source>
</evidence>
<sequence length="208" mass="22382">MILYEWGLLVIRACHLPIHCECVLDLASSHCVFCHSRWKVSVLYVIHWSMNWCLVQDVLKHWDHFVHVYTLPLGNASKWEYTVKSVCIKIHLCITVPASVCVIPTPSLCSGMPTPFGYGDADRFPFGGGGGGMVFDPLRGGGRMGGGGGFGGPPGPFPPPGYVPGARWDPVTPFGGGLPARGGGRPGRHHGEPDPDHLPPPGSDDMFS</sequence>
<evidence type="ECO:0000313" key="2">
    <source>
        <dbReference type="EMBL" id="CAI8008585.1"/>
    </source>
</evidence>
<keyword evidence="3" id="KW-1185">Reference proteome</keyword>
<feature type="compositionally biased region" description="Pro residues" evidence="1">
    <location>
        <begin position="153"/>
        <end position="162"/>
    </location>
</feature>
<organism evidence="2 3">
    <name type="scientific">Geodia barretti</name>
    <name type="common">Barrett's horny sponge</name>
    <dbReference type="NCBI Taxonomy" id="519541"/>
    <lineage>
        <taxon>Eukaryota</taxon>
        <taxon>Metazoa</taxon>
        <taxon>Porifera</taxon>
        <taxon>Demospongiae</taxon>
        <taxon>Heteroscleromorpha</taxon>
        <taxon>Tetractinellida</taxon>
        <taxon>Astrophorina</taxon>
        <taxon>Geodiidae</taxon>
        <taxon>Geodia</taxon>
    </lineage>
</organism>
<name>A0AA35RBV3_GEOBA</name>
<dbReference type="AlphaFoldDB" id="A0AA35RBV3"/>
<protein>
    <submittedName>
        <fullName evidence="2">Proteasome inhibitor PI31 subunit</fullName>
    </submittedName>
</protein>
<dbReference type="EMBL" id="CASHTH010000869">
    <property type="protein sequence ID" value="CAI8008585.1"/>
    <property type="molecule type" value="Genomic_DNA"/>
</dbReference>